<dbReference type="Pfam" id="PF06985">
    <property type="entry name" value="HET"/>
    <property type="match status" value="1"/>
</dbReference>
<accession>A0ABQ0GGT1</accession>
<proteinExistence type="predicted"/>
<evidence type="ECO:0000313" key="3">
    <source>
        <dbReference type="Proteomes" id="UP001628179"/>
    </source>
</evidence>
<dbReference type="RefSeq" id="XP_070918683.1">
    <property type="nucleotide sequence ID" value="XM_071062582.1"/>
</dbReference>
<evidence type="ECO:0000313" key="2">
    <source>
        <dbReference type="EMBL" id="GAB1316952.1"/>
    </source>
</evidence>
<sequence>MTRWASKSAGPQTEIVHLEDESDYALENDTDNGLGMFDGDEYRREMEIEVETLLSLTLLDDEALLELLEDNDNEEERKEDRSWEWEFMRDIVVEVFAELPNQGENNREEAQLQRLKNALQLRYEDRADGLQLYESFGVTGDALGNSDENWEHSVDNDFAETFFEQLGQLKPLLQPIPVSRLCDRCRSIDLRQAVSLQSLDETSDSSCDLCQLLRGCLVRRNIEVIQPLESRSVVRVFADLGTQPASAAIQTGFPTVLPEAGGPVQFELIREWIKVCDDEHDCSKDRRSFGENPVLPTRVLDVGDRQSHRIRLHDEEEKAKFTTTAETVDARYQVISLDDLPQSFRDAVRVTRELGLRYLWIDSLCIIQGPDGDWETESVGMQAIFQDAYCTIAANSASDSTKGFPSRASSAHISCIAVPYSSHGPVYVCEAIDDFHRDVERSVLNQRAWVLQERALSRRTIHFTDRQIYWECGNGIHCAKPCPLQPPPYISSRSIFLGDPDFPDALGVMRNKGQVELFQYLFTTYTGLGITEITDRPIAIAGLEERLAEVLDRSNVVHGVFEKFLHRSLLWRRHSGIPKMLRIRFRNGCRVPSWSWMAYDGEIENMPVPFSAVEWSRTIKLGKKLIPPWRDACDMRTKTL</sequence>
<reference evidence="2 3" key="1">
    <citation type="submission" date="2024-09" db="EMBL/GenBank/DDBJ databases">
        <title>Itraconazole resistance in Madurella fahalii resulting from another homologue of gene encoding cytochrome P450 14-alpha sterol demethylase (CYP51).</title>
        <authorList>
            <person name="Yoshioka I."/>
            <person name="Fahal A.H."/>
            <person name="Kaneko S."/>
            <person name="Yaguchi T."/>
        </authorList>
    </citation>
    <scope>NUCLEOTIDE SEQUENCE [LARGE SCALE GENOMIC DNA]</scope>
    <source>
        <strain evidence="2 3">IFM 68171</strain>
    </source>
</reference>
<feature type="domain" description="Heterokaryon incompatibility" evidence="1">
    <location>
        <begin position="329"/>
        <end position="453"/>
    </location>
</feature>
<protein>
    <recommendedName>
        <fullName evidence="1">Heterokaryon incompatibility domain-containing protein</fullName>
    </recommendedName>
</protein>
<organism evidence="2 3">
    <name type="scientific">Madurella fahalii</name>
    <dbReference type="NCBI Taxonomy" id="1157608"/>
    <lineage>
        <taxon>Eukaryota</taxon>
        <taxon>Fungi</taxon>
        <taxon>Dikarya</taxon>
        <taxon>Ascomycota</taxon>
        <taxon>Pezizomycotina</taxon>
        <taxon>Sordariomycetes</taxon>
        <taxon>Sordariomycetidae</taxon>
        <taxon>Sordariales</taxon>
        <taxon>Sordariales incertae sedis</taxon>
        <taxon>Madurella</taxon>
    </lineage>
</organism>
<gene>
    <name evidence="2" type="ORF">MFIFM68171_07162</name>
</gene>
<dbReference type="Proteomes" id="UP001628179">
    <property type="component" value="Unassembled WGS sequence"/>
</dbReference>
<dbReference type="PANTHER" id="PTHR33112:SF10">
    <property type="entry name" value="TOL"/>
    <property type="match status" value="1"/>
</dbReference>
<name>A0ABQ0GGT1_9PEZI</name>
<dbReference type="EMBL" id="BAAFSV010000004">
    <property type="protein sequence ID" value="GAB1316952.1"/>
    <property type="molecule type" value="Genomic_DNA"/>
</dbReference>
<keyword evidence="3" id="KW-1185">Reference proteome</keyword>
<comment type="caution">
    <text evidence="2">The sequence shown here is derived from an EMBL/GenBank/DDBJ whole genome shotgun (WGS) entry which is preliminary data.</text>
</comment>
<dbReference type="GeneID" id="98177905"/>
<dbReference type="PANTHER" id="PTHR33112">
    <property type="entry name" value="DOMAIN PROTEIN, PUTATIVE-RELATED"/>
    <property type="match status" value="1"/>
</dbReference>
<evidence type="ECO:0000259" key="1">
    <source>
        <dbReference type="Pfam" id="PF06985"/>
    </source>
</evidence>
<dbReference type="InterPro" id="IPR010730">
    <property type="entry name" value="HET"/>
</dbReference>